<dbReference type="OrthoDB" id="449062at2759"/>
<dbReference type="AlphaFoldDB" id="A0A6J1C349"/>
<name>A0A6J1C349_MOMCH</name>
<dbReference type="InterPro" id="IPR011989">
    <property type="entry name" value="ARM-like"/>
</dbReference>
<dbReference type="InterPro" id="IPR000225">
    <property type="entry name" value="Armadillo"/>
</dbReference>
<dbReference type="GeneID" id="111007927"/>
<accession>A0A6J1C349</accession>
<dbReference type="SMART" id="SM00185">
    <property type="entry name" value="ARM"/>
    <property type="match status" value="4"/>
</dbReference>
<evidence type="ECO:0000313" key="3">
    <source>
        <dbReference type="RefSeq" id="XP_022136170.1"/>
    </source>
</evidence>
<dbReference type="RefSeq" id="XP_022136170.1">
    <property type="nucleotide sequence ID" value="XM_022280478.1"/>
</dbReference>
<dbReference type="SUPFAM" id="SSF48371">
    <property type="entry name" value="ARM repeat"/>
    <property type="match status" value="1"/>
</dbReference>
<evidence type="ECO:0000256" key="1">
    <source>
        <dbReference type="ARBA" id="ARBA00022737"/>
    </source>
</evidence>
<dbReference type="Gene3D" id="1.25.10.10">
    <property type="entry name" value="Leucine-rich Repeat Variant"/>
    <property type="match status" value="1"/>
</dbReference>
<reference evidence="3" key="1">
    <citation type="submission" date="2025-08" db="UniProtKB">
        <authorList>
            <consortium name="RefSeq"/>
        </authorList>
    </citation>
    <scope>IDENTIFICATION</scope>
    <source>
        <strain evidence="3">OHB3-1</strain>
    </source>
</reference>
<proteinExistence type="predicted"/>
<keyword evidence="2" id="KW-1185">Reference proteome</keyword>
<dbReference type="KEGG" id="mcha:111007927"/>
<sequence length="465" mass="49764">MGPPKTLRTISQEAFDEVVRENVEDLGMDPAEALQDAIETLTLQGVDLSGIVRCVPGEGSAMDNPLVQSLERLKQLDGDLKGGITDGDVDEMVVLFDRTSELCGANEESGNASIASRNGGLGLLCSLCSKIPSDCERAVASALKTMVSLLHDLQSTEIFRNSNGPKIVMGILNNGKQNVDILHGGFAVVAASATANEVLKESFMEMKIDELILQTLSTNRGDCISSLYDAIRVLLTPDDNRVVASQVYGYARRFAKIGIANALVDSLHDGLSSAGLVSASIALKAVAVNDEICKSIAENGGIDAVLRCIDDSGDQGNKIVARTSCSLLSKLAGSDTNKSAIIEKKGLDKLIRLSSRFSDDPSVLQEVMSIISVLTLRSPENATRAIEAGAGDLAIQAMQKFPSAQQMQRNSCHMIRNLVVRNPENRALLLKSGVEKYIRRAKQSHESCKDAASDALRDLGLDNYL</sequence>
<organism evidence="2 3">
    <name type="scientific">Momordica charantia</name>
    <name type="common">Bitter gourd</name>
    <name type="synonym">Balsam pear</name>
    <dbReference type="NCBI Taxonomy" id="3673"/>
    <lineage>
        <taxon>Eukaryota</taxon>
        <taxon>Viridiplantae</taxon>
        <taxon>Streptophyta</taxon>
        <taxon>Embryophyta</taxon>
        <taxon>Tracheophyta</taxon>
        <taxon>Spermatophyta</taxon>
        <taxon>Magnoliopsida</taxon>
        <taxon>eudicotyledons</taxon>
        <taxon>Gunneridae</taxon>
        <taxon>Pentapetalae</taxon>
        <taxon>rosids</taxon>
        <taxon>fabids</taxon>
        <taxon>Cucurbitales</taxon>
        <taxon>Cucurbitaceae</taxon>
        <taxon>Momordiceae</taxon>
        <taxon>Momordica</taxon>
    </lineage>
</organism>
<evidence type="ECO:0000313" key="2">
    <source>
        <dbReference type="Proteomes" id="UP000504603"/>
    </source>
</evidence>
<dbReference type="Proteomes" id="UP000504603">
    <property type="component" value="Unplaced"/>
</dbReference>
<protein>
    <submittedName>
        <fullName evidence="3">Armadillo repeat-containing protein 6</fullName>
    </submittedName>
</protein>
<gene>
    <name evidence="3" type="primary">LOC111007927</name>
</gene>
<keyword evidence="1" id="KW-0677">Repeat</keyword>
<dbReference type="PANTHER" id="PTHR22895">
    <property type="entry name" value="ARMADILLO REPEAT-CONTAINING PROTEIN 6"/>
    <property type="match status" value="1"/>
</dbReference>
<dbReference type="PANTHER" id="PTHR22895:SF0">
    <property type="entry name" value="ARMADILLO REPEAT-CONTAINING PROTEIN 6"/>
    <property type="match status" value="1"/>
</dbReference>
<dbReference type="InterPro" id="IPR016024">
    <property type="entry name" value="ARM-type_fold"/>
</dbReference>